<evidence type="ECO:0000313" key="2">
    <source>
        <dbReference type="Proteomes" id="UP000252167"/>
    </source>
</evidence>
<dbReference type="Proteomes" id="UP000252167">
    <property type="component" value="Unassembled WGS sequence"/>
</dbReference>
<accession>A0A365YJQ7</accession>
<gene>
    <name evidence="1" type="ORF">C1H84_05815</name>
</gene>
<dbReference type="EMBL" id="POAF01000002">
    <property type="protein sequence ID" value="RBM02941.1"/>
    <property type="molecule type" value="Genomic_DNA"/>
</dbReference>
<proteinExistence type="predicted"/>
<name>A0A365YJQ7_9MICC</name>
<organism evidence="1 2">
    <name type="scientific">Glutamicibacter soli</name>
    <dbReference type="NCBI Taxonomy" id="453836"/>
    <lineage>
        <taxon>Bacteria</taxon>
        <taxon>Bacillati</taxon>
        <taxon>Actinomycetota</taxon>
        <taxon>Actinomycetes</taxon>
        <taxon>Micrococcales</taxon>
        <taxon>Micrococcaceae</taxon>
        <taxon>Glutamicibacter</taxon>
    </lineage>
</organism>
<evidence type="ECO:0000313" key="1">
    <source>
        <dbReference type="EMBL" id="RBM02941.1"/>
    </source>
</evidence>
<reference evidence="1 2" key="1">
    <citation type="submission" date="2018-01" db="EMBL/GenBank/DDBJ databases">
        <title>Glutamicibacter soli strain NHPC-3 Whole genome sequence and assembly.</title>
        <authorList>
            <person name="Choudhury P."/>
            <person name="Gupta D."/>
            <person name="Sengupta K."/>
            <person name="Jawed A."/>
            <person name="Sultana N."/>
            <person name="Saha P."/>
        </authorList>
    </citation>
    <scope>NUCLEOTIDE SEQUENCE [LARGE SCALE GENOMIC DNA]</scope>
    <source>
        <strain evidence="1 2">NHPC-3</strain>
    </source>
</reference>
<sequence>MLVHRLTKTFHFFGSTGPVGGLEAETVDCLLRHPLEPIPMVFQSVVKIFELIMTERNIKTLTWH</sequence>
<protein>
    <submittedName>
        <fullName evidence="1">Uncharacterized protein</fullName>
    </submittedName>
</protein>
<dbReference type="AlphaFoldDB" id="A0A365YJQ7"/>
<keyword evidence="2" id="KW-1185">Reference proteome</keyword>
<comment type="caution">
    <text evidence="1">The sequence shown here is derived from an EMBL/GenBank/DDBJ whole genome shotgun (WGS) entry which is preliminary data.</text>
</comment>